<feature type="domain" description="Yippee" evidence="5">
    <location>
        <begin position="13"/>
        <end position="110"/>
    </location>
</feature>
<keyword evidence="7" id="KW-1185">Reference proteome</keyword>
<comment type="caution">
    <text evidence="6">The sequence shown here is derived from an EMBL/GenBank/DDBJ whole genome shotgun (WGS) entry which is preliminary data.</text>
</comment>
<sequence>MGLKFLENWGGRAVYSCEKCGNYLSNGSEVLSTNFTGVTGQAYLFRRVANLRLGEIDVREMITGKHHVRDAFCVCCEAKLGWMYEFAWNDSERYKEGAITLERKLISKSDGLKDDPQKPFNSGNPDNIRRPENSEVAEEDLEEDDVEQPNFVRYFLPPAENQLEDGQMNAQLEPARHEAMLDNIRRAAEMEIRNVIDLWGLEEENQQAILLPGEYNRRAQRMRVRRLRPRNNALPQAPQPPARGQPLDLVAERDDHDYMPPMEPVYPPPVPIVEARLRAAGYNPRRRGPAIVLEDDVLPPELERQEPGEGFARLLFRRPRRSGDE</sequence>
<keyword evidence="2" id="KW-0479">Metal-binding</keyword>
<feature type="compositionally biased region" description="Acidic residues" evidence="4">
    <location>
        <begin position="135"/>
        <end position="146"/>
    </location>
</feature>
<evidence type="ECO:0000256" key="3">
    <source>
        <dbReference type="ARBA" id="ARBA00022833"/>
    </source>
</evidence>
<protein>
    <recommendedName>
        <fullName evidence="5">Yippee domain-containing protein</fullName>
    </recommendedName>
</protein>
<evidence type="ECO:0000256" key="2">
    <source>
        <dbReference type="ARBA" id="ARBA00022723"/>
    </source>
</evidence>
<proteinExistence type="inferred from homology"/>
<dbReference type="OrthoDB" id="6407410at2759"/>
<dbReference type="GO" id="GO:0046872">
    <property type="term" value="F:metal ion binding"/>
    <property type="evidence" value="ECO:0007669"/>
    <property type="project" value="UniProtKB-KW"/>
</dbReference>
<evidence type="ECO:0000313" key="6">
    <source>
        <dbReference type="EMBL" id="CAD6190691.1"/>
    </source>
</evidence>
<name>A0A8S1H5P7_9PELO</name>
<dbReference type="InterPro" id="IPR034751">
    <property type="entry name" value="Yippee"/>
</dbReference>
<accession>A0A8S1H5P7</accession>
<dbReference type="Pfam" id="PF03226">
    <property type="entry name" value="Yippee-Mis18"/>
    <property type="match status" value="1"/>
</dbReference>
<evidence type="ECO:0000256" key="4">
    <source>
        <dbReference type="SAM" id="MobiDB-lite"/>
    </source>
</evidence>
<gene>
    <name evidence="6" type="ORF">CAUJ_LOCUS6610</name>
</gene>
<dbReference type="PANTHER" id="PTHR13848">
    <property type="entry name" value="PROTEIN YIPPEE-LIKE CG15309-RELATED"/>
    <property type="match status" value="1"/>
</dbReference>
<dbReference type="InterPro" id="IPR004910">
    <property type="entry name" value="Yippee/Mis18/Cereblon"/>
</dbReference>
<dbReference type="PROSITE" id="PS51792">
    <property type="entry name" value="YIPPEE"/>
    <property type="match status" value="1"/>
</dbReference>
<reference evidence="6" key="1">
    <citation type="submission" date="2020-10" db="EMBL/GenBank/DDBJ databases">
        <authorList>
            <person name="Kikuchi T."/>
        </authorList>
    </citation>
    <scope>NUCLEOTIDE SEQUENCE</scope>
    <source>
        <strain evidence="6">NKZ352</strain>
    </source>
</reference>
<keyword evidence="3" id="KW-0862">Zinc</keyword>
<comment type="similarity">
    <text evidence="1">Belongs to the yippee family.</text>
</comment>
<dbReference type="Proteomes" id="UP000835052">
    <property type="component" value="Unassembled WGS sequence"/>
</dbReference>
<evidence type="ECO:0000313" key="7">
    <source>
        <dbReference type="Proteomes" id="UP000835052"/>
    </source>
</evidence>
<evidence type="ECO:0000259" key="5">
    <source>
        <dbReference type="PROSITE" id="PS51792"/>
    </source>
</evidence>
<dbReference type="AlphaFoldDB" id="A0A8S1H5P7"/>
<organism evidence="6 7">
    <name type="scientific">Caenorhabditis auriculariae</name>
    <dbReference type="NCBI Taxonomy" id="2777116"/>
    <lineage>
        <taxon>Eukaryota</taxon>
        <taxon>Metazoa</taxon>
        <taxon>Ecdysozoa</taxon>
        <taxon>Nematoda</taxon>
        <taxon>Chromadorea</taxon>
        <taxon>Rhabditida</taxon>
        <taxon>Rhabditina</taxon>
        <taxon>Rhabditomorpha</taxon>
        <taxon>Rhabditoidea</taxon>
        <taxon>Rhabditidae</taxon>
        <taxon>Peloderinae</taxon>
        <taxon>Caenorhabditis</taxon>
    </lineage>
</organism>
<dbReference type="EMBL" id="CAJGYM010000017">
    <property type="protein sequence ID" value="CAD6190691.1"/>
    <property type="molecule type" value="Genomic_DNA"/>
</dbReference>
<evidence type="ECO:0000256" key="1">
    <source>
        <dbReference type="ARBA" id="ARBA00005613"/>
    </source>
</evidence>
<feature type="region of interest" description="Disordered" evidence="4">
    <location>
        <begin position="110"/>
        <end position="146"/>
    </location>
</feature>
<dbReference type="InterPro" id="IPR039058">
    <property type="entry name" value="Yippee_fam"/>
</dbReference>